<dbReference type="AlphaFoldDB" id="A0A099YCY5"/>
<dbReference type="RefSeq" id="WP_034540343.1">
    <property type="nucleotide sequence ID" value="NZ_JBKPVR010000009.1"/>
</dbReference>
<dbReference type="Proteomes" id="UP000030001">
    <property type="component" value="Unassembled WGS sequence"/>
</dbReference>
<proteinExistence type="predicted"/>
<comment type="caution">
    <text evidence="1">The sequence shown here is derived from an EMBL/GenBank/DDBJ whole genome shotgun (WGS) entry which is preliminary data.</text>
</comment>
<protein>
    <submittedName>
        <fullName evidence="1">Uncharacterized protein</fullName>
    </submittedName>
</protein>
<sequence length="144" mass="16982">MEQKHFQTLRALNQSGYTADVVHKLNKDSRQSAQRWSDKSIMTDLTAPNRLPIGWREDGLSTLTRLRIYELRDAMELAGLNSNYWFVSNQLTKDTWEIDNPFLMRRFEVSFCQRNEMIECYWYDTGVKQIKTSNIIEAILLSQP</sequence>
<dbReference type="EMBL" id="JROC01000033">
    <property type="protein sequence ID" value="KGL66758.1"/>
    <property type="molecule type" value="Genomic_DNA"/>
</dbReference>
<evidence type="ECO:0000313" key="1">
    <source>
        <dbReference type="EMBL" id="KGL66758.1"/>
    </source>
</evidence>
<name>A0A099YCY5_LIMMU</name>
<reference evidence="1 2" key="1">
    <citation type="submission" date="2014-09" db="EMBL/GenBank/DDBJ databases">
        <title>Lactobacillus mucosae CRL573 Genome Sequencing.</title>
        <authorList>
            <person name="Bleckwedel J."/>
            <person name="Teran L.C."/>
            <person name="Bonacina J."/>
            <person name="Saavedra L."/>
            <person name="Mozzi F.B."/>
            <person name="Raya R.R."/>
        </authorList>
    </citation>
    <scope>NUCLEOTIDE SEQUENCE [LARGE SCALE GENOMIC DNA]</scope>
    <source>
        <strain evidence="1 2">CRL573</strain>
    </source>
</reference>
<evidence type="ECO:0000313" key="2">
    <source>
        <dbReference type="Proteomes" id="UP000030001"/>
    </source>
</evidence>
<gene>
    <name evidence="1" type="ORF">LX03_06760</name>
</gene>
<organism evidence="1 2">
    <name type="scientific">Limosilactobacillus mucosae</name>
    <name type="common">Lactobacillus mucosae</name>
    <dbReference type="NCBI Taxonomy" id="97478"/>
    <lineage>
        <taxon>Bacteria</taxon>
        <taxon>Bacillati</taxon>
        <taxon>Bacillota</taxon>
        <taxon>Bacilli</taxon>
        <taxon>Lactobacillales</taxon>
        <taxon>Lactobacillaceae</taxon>
        <taxon>Limosilactobacillus</taxon>
    </lineage>
</organism>
<accession>A0A099YCY5</accession>